<keyword evidence="1" id="KW-1133">Transmembrane helix</keyword>
<dbReference type="AlphaFoldDB" id="A0AAW8J673"/>
<dbReference type="Proteomes" id="UP001243844">
    <property type="component" value="Unassembled WGS sequence"/>
</dbReference>
<evidence type="ECO:0000256" key="1">
    <source>
        <dbReference type="SAM" id="Phobius"/>
    </source>
</evidence>
<reference evidence="2" key="1">
    <citation type="submission" date="2023-08" db="EMBL/GenBank/DDBJ databases">
        <title>Emergence of clinically-relevant ST2 carbapenem-resistant Acinetobacter baumannii strains in hospital sewages in Zhejiang, East of China.</title>
        <authorList>
            <person name="Kaichao C."/>
            <person name="Zhang R."/>
        </authorList>
    </citation>
    <scope>NUCLEOTIDE SEQUENCE</scope>
    <source>
        <strain evidence="2">M-RB-37</strain>
    </source>
</reference>
<dbReference type="EMBL" id="JAVIDL010000005">
    <property type="protein sequence ID" value="MDQ8934942.1"/>
    <property type="molecule type" value="Genomic_DNA"/>
</dbReference>
<accession>A0AAW8J673</accession>
<evidence type="ECO:0000313" key="2">
    <source>
        <dbReference type="EMBL" id="MDQ8934942.1"/>
    </source>
</evidence>
<comment type="caution">
    <text evidence="2">The sequence shown here is derived from an EMBL/GenBank/DDBJ whole genome shotgun (WGS) entry which is preliminary data.</text>
</comment>
<protein>
    <submittedName>
        <fullName evidence="2">Uncharacterized protein</fullName>
    </submittedName>
</protein>
<feature type="transmembrane region" description="Helical" evidence="1">
    <location>
        <begin position="319"/>
        <end position="338"/>
    </location>
</feature>
<gene>
    <name evidence="2" type="ORF">RFH47_04235</name>
</gene>
<evidence type="ECO:0000313" key="3">
    <source>
        <dbReference type="Proteomes" id="UP001243844"/>
    </source>
</evidence>
<organism evidence="2 3">
    <name type="scientific">Acinetobacter rudis</name>
    <dbReference type="NCBI Taxonomy" id="632955"/>
    <lineage>
        <taxon>Bacteria</taxon>
        <taxon>Pseudomonadati</taxon>
        <taxon>Pseudomonadota</taxon>
        <taxon>Gammaproteobacteria</taxon>
        <taxon>Moraxellales</taxon>
        <taxon>Moraxellaceae</taxon>
        <taxon>Acinetobacter</taxon>
    </lineage>
</organism>
<keyword evidence="1" id="KW-0812">Transmembrane</keyword>
<proteinExistence type="predicted"/>
<dbReference type="RefSeq" id="WP_308981063.1">
    <property type="nucleotide sequence ID" value="NZ_JAVIDL010000005.1"/>
</dbReference>
<sequence>MSLDKIWKQQLALVSYGNEYLTGQIAMQQWLQHQIFNLHQFSFRDLNTQHLLAQHFQVWLETLKKQGVQRISLHHSNILRQEQNPNANVELLSFAHFIVSHHDTHMTAWIFGQELAEWYNAEEDFIIPESQRSAVRSMTYWRFELNHKLTKQIKQDLTQPNWDEIQSFTKAELFQHHYAQDFKYDSKDERFYYGYSITEQHSTNTIAPLPLLPSHIPAPYAHEMLYQLEDLSTFIEQKINHPYDEHGVIISPEQQLNLRHFSEKIDDITAKFIVKVANHYPTAKLTVTAVQEPFDETMQIQLPSTQATQRPTEQQSKKMSVFTLIIVTALLCLIAFYYGF</sequence>
<keyword evidence="1" id="KW-0472">Membrane</keyword>
<name>A0AAW8J673_9GAMM</name>